<dbReference type="AlphaFoldDB" id="A0A270BQD3"/>
<dbReference type="Proteomes" id="UP000216033">
    <property type="component" value="Unassembled WGS sequence"/>
</dbReference>
<accession>A0A270BQD3</accession>
<gene>
    <name evidence="1" type="ORF">B9K05_04080</name>
</gene>
<protein>
    <submittedName>
        <fullName evidence="1">Uncharacterized protein</fullName>
    </submittedName>
</protein>
<name>A0A270BQD3_9PROT</name>
<dbReference type="EMBL" id="NDFP01000003">
    <property type="protein sequence ID" value="PAL27163.1"/>
    <property type="molecule type" value="Genomic_DNA"/>
</dbReference>
<evidence type="ECO:0000313" key="2">
    <source>
        <dbReference type="Proteomes" id="UP000216033"/>
    </source>
</evidence>
<reference evidence="1 2" key="1">
    <citation type="submission" date="2017-04" db="EMBL/GenBank/DDBJ databases">
        <title>Kefir bacterial isolates.</title>
        <authorList>
            <person name="Kim Y."/>
            <person name="Blasche S."/>
            <person name="Patil K.R."/>
        </authorList>
    </citation>
    <scope>NUCLEOTIDE SEQUENCE [LARGE SCALE GENOMIC DNA]</scope>
    <source>
        <strain evidence="1 2">KR-2</strain>
    </source>
</reference>
<comment type="caution">
    <text evidence="1">The sequence shown here is derived from an EMBL/GenBank/DDBJ whole genome shotgun (WGS) entry which is preliminary data.</text>
</comment>
<proteinExistence type="predicted"/>
<keyword evidence="2" id="KW-1185">Reference proteome</keyword>
<organism evidence="1 2">
    <name type="scientific">Acetobacter syzygii</name>
    <dbReference type="NCBI Taxonomy" id="146476"/>
    <lineage>
        <taxon>Bacteria</taxon>
        <taxon>Pseudomonadati</taxon>
        <taxon>Pseudomonadota</taxon>
        <taxon>Alphaproteobacteria</taxon>
        <taxon>Acetobacterales</taxon>
        <taxon>Acetobacteraceae</taxon>
        <taxon>Acetobacter</taxon>
    </lineage>
</organism>
<sequence length="78" mass="8812">MGLQLLQNGKRFGQTSRSVRQVRIGCEERGSIMNKSVVQSGINSAGRYLPYQMGSIVLPRFWSVPGEVWFMLELYCGL</sequence>
<evidence type="ECO:0000313" key="1">
    <source>
        <dbReference type="EMBL" id="PAL27163.1"/>
    </source>
</evidence>